<reference evidence="1" key="1">
    <citation type="submission" date="2014-05" db="EMBL/GenBank/DDBJ databases">
        <authorList>
            <person name="Chronopoulou M."/>
        </authorList>
    </citation>
    <scope>NUCLEOTIDE SEQUENCE</scope>
    <source>
        <tissue evidence="1">Whole organism</tissue>
    </source>
</reference>
<name>A0A0K2VL45_LEPSM</name>
<sequence>MMIILPSMWKSCHLPFAEKHSQYIMFPPQCLAMEIFLPLSTFVLLI</sequence>
<accession>A0A0K2VL45</accession>
<evidence type="ECO:0000313" key="1">
    <source>
        <dbReference type="EMBL" id="CDW50711.1"/>
    </source>
</evidence>
<protein>
    <submittedName>
        <fullName evidence="1">Uncharacterized protein</fullName>
    </submittedName>
</protein>
<organism evidence="1">
    <name type="scientific">Lepeophtheirus salmonis</name>
    <name type="common">Salmon louse</name>
    <name type="synonym">Caligus salmonis</name>
    <dbReference type="NCBI Taxonomy" id="72036"/>
    <lineage>
        <taxon>Eukaryota</taxon>
        <taxon>Metazoa</taxon>
        <taxon>Ecdysozoa</taxon>
        <taxon>Arthropoda</taxon>
        <taxon>Crustacea</taxon>
        <taxon>Multicrustacea</taxon>
        <taxon>Hexanauplia</taxon>
        <taxon>Copepoda</taxon>
        <taxon>Siphonostomatoida</taxon>
        <taxon>Caligidae</taxon>
        <taxon>Lepeophtheirus</taxon>
    </lineage>
</organism>
<dbReference type="AlphaFoldDB" id="A0A0K2VL45"/>
<proteinExistence type="predicted"/>
<dbReference type="EMBL" id="HACA01033350">
    <property type="protein sequence ID" value="CDW50711.1"/>
    <property type="molecule type" value="Transcribed_RNA"/>
</dbReference>